<proteinExistence type="predicted"/>
<dbReference type="EMBL" id="MK072313">
    <property type="protein sequence ID" value="AYV81866.1"/>
    <property type="molecule type" value="Genomic_DNA"/>
</dbReference>
<feature type="region of interest" description="Disordered" evidence="1">
    <location>
        <begin position="1"/>
        <end position="22"/>
    </location>
</feature>
<reference evidence="2" key="1">
    <citation type="submission" date="2018-10" db="EMBL/GenBank/DDBJ databases">
        <title>Hidden diversity of soil giant viruses.</title>
        <authorList>
            <person name="Schulz F."/>
            <person name="Alteio L."/>
            <person name="Goudeau D."/>
            <person name="Ryan E.M."/>
            <person name="Malmstrom R.R."/>
            <person name="Blanchard J."/>
            <person name="Woyke T."/>
        </authorList>
    </citation>
    <scope>NUCLEOTIDE SEQUENCE</scope>
    <source>
        <strain evidence="2">HAV1</strain>
    </source>
</reference>
<gene>
    <name evidence="2" type="ORF">Harvfovirus71_1</name>
</gene>
<feature type="compositionally biased region" description="Basic and acidic residues" evidence="1">
    <location>
        <begin position="10"/>
        <end position="22"/>
    </location>
</feature>
<protein>
    <submittedName>
        <fullName evidence="2">Uncharacterized protein</fullName>
    </submittedName>
</protein>
<accession>A0A3G5A3R0</accession>
<evidence type="ECO:0000313" key="2">
    <source>
        <dbReference type="EMBL" id="AYV81866.1"/>
    </source>
</evidence>
<name>A0A3G5A3R0_9VIRU</name>
<feature type="non-terminal residue" evidence="2">
    <location>
        <position position="1"/>
    </location>
</feature>
<evidence type="ECO:0000256" key="1">
    <source>
        <dbReference type="SAM" id="MobiDB-lite"/>
    </source>
</evidence>
<sequence length="34" mass="3779">GETKVLTYNEHTDYKSTSEQKETPLVPLTEIVAG</sequence>
<organism evidence="2">
    <name type="scientific">Harvfovirus sp</name>
    <dbReference type="NCBI Taxonomy" id="2487768"/>
    <lineage>
        <taxon>Viruses</taxon>
        <taxon>Varidnaviria</taxon>
        <taxon>Bamfordvirae</taxon>
        <taxon>Nucleocytoviricota</taxon>
        <taxon>Megaviricetes</taxon>
        <taxon>Imitervirales</taxon>
        <taxon>Mimiviridae</taxon>
        <taxon>Klosneuvirinae</taxon>
    </lineage>
</organism>